<keyword evidence="5" id="KW-0547">Nucleotide-binding</keyword>
<dbReference type="PANTHER" id="PTHR10344:SF4">
    <property type="entry name" value="UMP-CMP KINASE 2, MITOCHONDRIAL"/>
    <property type="match status" value="1"/>
</dbReference>
<keyword evidence="6 10" id="KW-0418">Kinase</keyword>
<dbReference type="CDD" id="cd01672">
    <property type="entry name" value="TMPK"/>
    <property type="match status" value="1"/>
</dbReference>
<reference evidence="10" key="1">
    <citation type="submission" date="2018-06" db="EMBL/GenBank/DDBJ databases">
        <authorList>
            <person name="Zhirakovskaya E."/>
        </authorList>
    </citation>
    <scope>NUCLEOTIDE SEQUENCE</scope>
</reference>
<dbReference type="GO" id="GO:0004798">
    <property type="term" value="F:dTMP kinase activity"/>
    <property type="evidence" value="ECO:0007669"/>
    <property type="project" value="UniProtKB-EC"/>
</dbReference>
<evidence type="ECO:0000256" key="3">
    <source>
        <dbReference type="ARBA" id="ARBA00022679"/>
    </source>
</evidence>
<evidence type="ECO:0000256" key="2">
    <source>
        <dbReference type="ARBA" id="ARBA00012980"/>
    </source>
</evidence>
<evidence type="ECO:0000256" key="1">
    <source>
        <dbReference type="ARBA" id="ARBA00009776"/>
    </source>
</evidence>
<keyword evidence="4" id="KW-0545">Nucleotide biosynthesis</keyword>
<evidence type="ECO:0000256" key="6">
    <source>
        <dbReference type="ARBA" id="ARBA00022777"/>
    </source>
</evidence>
<comment type="catalytic activity">
    <reaction evidence="8">
        <text>dTMP + ATP = dTDP + ADP</text>
        <dbReference type="Rhea" id="RHEA:13517"/>
        <dbReference type="ChEBI" id="CHEBI:30616"/>
        <dbReference type="ChEBI" id="CHEBI:58369"/>
        <dbReference type="ChEBI" id="CHEBI:63528"/>
        <dbReference type="ChEBI" id="CHEBI:456216"/>
        <dbReference type="EC" id="2.7.4.9"/>
    </reaction>
</comment>
<dbReference type="AlphaFoldDB" id="A0A3B0YWI3"/>
<dbReference type="SUPFAM" id="SSF52540">
    <property type="entry name" value="P-loop containing nucleoside triphosphate hydrolases"/>
    <property type="match status" value="1"/>
</dbReference>
<dbReference type="GO" id="GO:0006227">
    <property type="term" value="P:dUDP biosynthetic process"/>
    <property type="evidence" value="ECO:0007669"/>
    <property type="project" value="TreeGrafter"/>
</dbReference>
<dbReference type="Pfam" id="PF02223">
    <property type="entry name" value="Thymidylate_kin"/>
    <property type="match status" value="1"/>
</dbReference>
<accession>A0A3B0YWI3</accession>
<dbReference type="GO" id="GO:0005524">
    <property type="term" value="F:ATP binding"/>
    <property type="evidence" value="ECO:0007669"/>
    <property type="project" value="UniProtKB-KW"/>
</dbReference>
<organism evidence="10">
    <name type="scientific">hydrothermal vent metagenome</name>
    <dbReference type="NCBI Taxonomy" id="652676"/>
    <lineage>
        <taxon>unclassified sequences</taxon>
        <taxon>metagenomes</taxon>
        <taxon>ecological metagenomes</taxon>
    </lineage>
</organism>
<dbReference type="PANTHER" id="PTHR10344">
    <property type="entry name" value="THYMIDYLATE KINASE"/>
    <property type="match status" value="1"/>
</dbReference>
<dbReference type="Gene3D" id="3.40.50.300">
    <property type="entry name" value="P-loop containing nucleotide triphosphate hydrolases"/>
    <property type="match status" value="1"/>
</dbReference>
<proteinExistence type="inferred from homology"/>
<dbReference type="InterPro" id="IPR039430">
    <property type="entry name" value="Thymidylate_kin-like_dom"/>
</dbReference>
<dbReference type="InterPro" id="IPR018094">
    <property type="entry name" value="Thymidylate_kinase"/>
</dbReference>
<dbReference type="GO" id="GO:0005829">
    <property type="term" value="C:cytosol"/>
    <property type="evidence" value="ECO:0007669"/>
    <property type="project" value="TreeGrafter"/>
</dbReference>
<feature type="domain" description="Thymidylate kinase-like" evidence="9">
    <location>
        <begin position="13"/>
        <end position="201"/>
    </location>
</feature>
<dbReference type="HAMAP" id="MF_00165">
    <property type="entry name" value="Thymidylate_kinase"/>
    <property type="match status" value="1"/>
</dbReference>
<evidence type="ECO:0000313" key="10">
    <source>
        <dbReference type="EMBL" id="VAW79692.1"/>
    </source>
</evidence>
<dbReference type="EMBL" id="UOFN01000118">
    <property type="protein sequence ID" value="VAW79692.1"/>
    <property type="molecule type" value="Genomic_DNA"/>
</dbReference>
<dbReference type="InterPro" id="IPR027417">
    <property type="entry name" value="P-loop_NTPase"/>
</dbReference>
<keyword evidence="3 10" id="KW-0808">Transferase</keyword>
<dbReference type="FunFam" id="3.40.50.300:FF:000225">
    <property type="entry name" value="Thymidylate kinase"/>
    <property type="match status" value="1"/>
</dbReference>
<sequence>MNASSYSGRFITLEGGEGAGKSTNACYLATRLEAAGVSLCQTREPGGTSLGEKIRELLLDPSQDGMHPDTELLMMFAARAQHLEQVIFPALKAGQWVLCDRFTDATYAYQGGGRGIDTQRIAQLETWVQRGFQPDMTILFDLPVETGMARAGERGALDRFEQEQQTFFSAVRDTYLQRAKDDPRRFRVVDAGLTLTAVQSQLDGLVNELLAMQLSVTEGQST</sequence>
<comment type="similarity">
    <text evidence="1">Belongs to the thymidylate kinase family.</text>
</comment>
<dbReference type="GO" id="GO:0006235">
    <property type="term" value="P:dTTP biosynthetic process"/>
    <property type="evidence" value="ECO:0007669"/>
    <property type="project" value="TreeGrafter"/>
</dbReference>
<evidence type="ECO:0000259" key="9">
    <source>
        <dbReference type="Pfam" id="PF02223"/>
    </source>
</evidence>
<protein>
    <recommendedName>
        <fullName evidence="2">dTMP kinase</fullName>
        <ecNumber evidence="2">2.7.4.9</ecNumber>
    </recommendedName>
</protein>
<evidence type="ECO:0000256" key="7">
    <source>
        <dbReference type="ARBA" id="ARBA00022840"/>
    </source>
</evidence>
<dbReference type="GO" id="GO:0006233">
    <property type="term" value="P:dTDP biosynthetic process"/>
    <property type="evidence" value="ECO:0007669"/>
    <property type="project" value="InterPro"/>
</dbReference>
<keyword evidence="7" id="KW-0067">ATP-binding</keyword>
<evidence type="ECO:0000256" key="4">
    <source>
        <dbReference type="ARBA" id="ARBA00022727"/>
    </source>
</evidence>
<name>A0A3B0YWI3_9ZZZZ</name>
<dbReference type="EC" id="2.7.4.9" evidence="2"/>
<evidence type="ECO:0000256" key="8">
    <source>
        <dbReference type="ARBA" id="ARBA00048743"/>
    </source>
</evidence>
<dbReference type="NCBIfam" id="TIGR00041">
    <property type="entry name" value="DTMP_kinase"/>
    <property type="match status" value="1"/>
</dbReference>
<gene>
    <name evidence="10" type="ORF">MNBD_GAMMA15-856</name>
</gene>
<evidence type="ECO:0000256" key="5">
    <source>
        <dbReference type="ARBA" id="ARBA00022741"/>
    </source>
</evidence>